<keyword evidence="4" id="KW-0119">Carbohydrate metabolism</keyword>
<gene>
    <name evidence="10" type="ORF">D6B99_06485</name>
</gene>
<dbReference type="Pfam" id="PF13004">
    <property type="entry name" value="BACON"/>
    <property type="match status" value="1"/>
</dbReference>
<dbReference type="SUPFAM" id="SSF51445">
    <property type="entry name" value="(Trans)glycosidases"/>
    <property type="match status" value="1"/>
</dbReference>
<comment type="similarity">
    <text evidence="1 7">Belongs to the glycosyl hydrolase 5 (cellulase A) family.</text>
</comment>
<dbReference type="InterPro" id="IPR024361">
    <property type="entry name" value="BACON"/>
</dbReference>
<dbReference type="InterPro" id="IPR050386">
    <property type="entry name" value="Glycosyl_hydrolase_5"/>
</dbReference>
<evidence type="ECO:0000313" key="10">
    <source>
        <dbReference type="EMBL" id="AYD47288.1"/>
    </source>
</evidence>
<dbReference type="PANTHER" id="PTHR31297">
    <property type="entry name" value="GLUCAN ENDO-1,6-BETA-GLUCOSIDASE B"/>
    <property type="match status" value="1"/>
</dbReference>
<keyword evidence="3" id="KW-0136">Cellulose degradation</keyword>
<dbReference type="EMBL" id="CP032489">
    <property type="protein sequence ID" value="AYD47288.1"/>
    <property type="molecule type" value="Genomic_DNA"/>
</dbReference>
<dbReference type="GO" id="GO:0005576">
    <property type="term" value="C:extracellular region"/>
    <property type="evidence" value="ECO:0007669"/>
    <property type="project" value="TreeGrafter"/>
</dbReference>
<keyword evidence="11" id="KW-1185">Reference proteome</keyword>
<evidence type="ECO:0000256" key="5">
    <source>
        <dbReference type="ARBA" id="ARBA00023295"/>
    </source>
</evidence>
<evidence type="ECO:0000313" key="11">
    <source>
        <dbReference type="Proteomes" id="UP000266118"/>
    </source>
</evidence>
<keyword evidence="5 7" id="KW-0326">Glycosidase</keyword>
<evidence type="ECO:0000256" key="7">
    <source>
        <dbReference type="RuleBase" id="RU361153"/>
    </source>
</evidence>
<dbReference type="GO" id="GO:0008422">
    <property type="term" value="F:beta-glucosidase activity"/>
    <property type="evidence" value="ECO:0007669"/>
    <property type="project" value="TreeGrafter"/>
</dbReference>
<dbReference type="KEGG" id="ark:D6B99_06485"/>
<feature type="domain" description="Glycoside hydrolase family 5" evidence="8">
    <location>
        <begin position="160"/>
        <end position="454"/>
    </location>
</feature>
<evidence type="ECO:0000259" key="9">
    <source>
        <dbReference type="Pfam" id="PF13004"/>
    </source>
</evidence>
<dbReference type="AlphaFoldDB" id="A0A386HN05"/>
<feature type="domain" description="BACON" evidence="9">
    <location>
        <begin position="65"/>
        <end position="121"/>
    </location>
</feature>
<accession>A0A386HN05</accession>
<name>A0A386HN05_9BACT</name>
<dbReference type="GO" id="GO:0030245">
    <property type="term" value="P:cellulose catabolic process"/>
    <property type="evidence" value="ECO:0007669"/>
    <property type="project" value="UniProtKB-KW"/>
</dbReference>
<keyword evidence="2 7" id="KW-0378">Hydrolase</keyword>
<proteinExistence type="inferred from homology"/>
<dbReference type="Gene3D" id="2.60.40.10">
    <property type="entry name" value="Immunoglobulins"/>
    <property type="match status" value="1"/>
</dbReference>
<dbReference type="Gene3D" id="3.20.20.80">
    <property type="entry name" value="Glycosidases"/>
    <property type="match status" value="1"/>
</dbReference>
<evidence type="ECO:0000256" key="2">
    <source>
        <dbReference type="ARBA" id="ARBA00022801"/>
    </source>
</evidence>
<dbReference type="InterPro" id="IPR017853">
    <property type="entry name" value="GH"/>
</dbReference>
<dbReference type="InterPro" id="IPR001547">
    <property type="entry name" value="Glyco_hydro_5"/>
</dbReference>
<reference evidence="10 11" key="1">
    <citation type="submission" date="2018-09" db="EMBL/GenBank/DDBJ databases">
        <title>Arachidicoccus sp. nov., a bacterium isolated from soil.</title>
        <authorList>
            <person name="Weon H.-Y."/>
            <person name="Kwon S.-W."/>
            <person name="Lee S.A."/>
        </authorList>
    </citation>
    <scope>NUCLEOTIDE SEQUENCE [LARGE SCALE GENOMIC DNA]</scope>
    <source>
        <strain evidence="10 11">KIS59-12</strain>
    </source>
</reference>
<dbReference type="CDD" id="cd14948">
    <property type="entry name" value="BACON"/>
    <property type="match status" value="1"/>
</dbReference>
<protein>
    <submittedName>
        <fullName evidence="10">Glycoside hydrolase family 5 protein</fullName>
    </submittedName>
</protein>
<evidence type="ECO:0000256" key="1">
    <source>
        <dbReference type="ARBA" id="ARBA00005641"/>
    </source>
</evidence>
<dbReference type="Pfam" id="PF00150">
    <property type="entry name" value="Cellulase"/>
    <property type="match status" value="1"/>
</dbReference>
<evidence type="ECO:0000256" key="6">
    <source>
        <dbReference type="ARBA" id="ARBA00023326"/>
    </source>
</evidence>
<dbReference type="PANTHER" id="PTHR31297:SF41">
    <property type="entry name" value="ENDOGLUCANASE, PUTATIVE (AFU_ORTHOLOGUE AFUA_5G01830)-RELATED"/>
    <property type="match status" value="1"/>
</dbReference>
<sequence>MKKELLLIPFLVVIILLIVSCKKAGITNDESKIPTPSLIVSADSLKFSMNGGDDTLHITMNGGRWAAASDQSWCTLSNNSSTSASSKITVTLSANQNMGNRSAKLTFVMDAKTIVNVVVSQLGRTSIYPSYGDSIPPDASGMSSTAVQLAAKFKLGWNIGNSMEATGGETSWGNPLITESYIQFVKQLGFTAIRIPCAWDSHVDNPATAHIDTSWLNRVKQVVGYCVNNGMYVLLNIHWDGGWLENNCTLTKKDSVNAKQKAFWEQIATEMRDFDEHLMFASANEPNTNNDSTQMAVLMSYHQTFVNAVRSTGGRNTYRTLVIQGDYQLINLNGFPSDPTPNRIMYEDHNYTPFQFTTLNGDATWGKMFYYWGAGHHSTIEPDRNATWGEESYQLQYFDLIKSKFIDKGIPVLMGEYGAYRRGGTANVPLDLPTHNASVDYWITYMTQQALAHALKPFFWDTGSILDRKNNTVIDQETINAIMAGAK</sequence>
<dbReference type="GO" id="GO:0009986">
    <property type="term" value="C:cell surface"/>
    <property type="evidence" value="ECO:0007669"/>
    <property type="project" value="TreeGrafter"/>
</dbReference>
<dbReference type="OrthoDB" id="9800955at2"/>
<evidence type="ECO:0000259" key="8">
    <source>
        <dbReference type="Pfam" id="PF00150"/>
    </source>
</evidence>
<evidence type="ECO:0000256" key="4">
    <source>
        <dbReference type="ARBA" id="ARBA00023277"/>
    </source>
</evidence>
<dbReference type="InterPro" id="IPR013783">
    <property type="entry name" value="Ig-like_fold"/>
</dbReference>
<organism evidence="10 11">
    <name type="scientific">Arachidicoccus soli</name>
    <dbReference type="NCBI Taxonomy" id="2341117"/>
    <lineage>
        <taxon>Bacteria</taxon>
        <taxon>Pseudomonadati</taxon>
        <taxon>Bacteroidota</taxon>
        <taxon>Chitinophagia</taxon>
        <taxon>Chitinophagales</taxon>
        <taxon>Chitinophagaceae</taxon>
        <taxon>Arachidicoccus</taxon>
    </lineage>
</organism>
<keyword evidence="6" id="KW-0624">Polysaccharide degradation</keyword>
<evidence type="ECO:0000256" key="3">
    <source>
        <dbReference type="ARBA" id="ARBA00023001"/>
    </source>
</evidence>
<dbReference type="Proteomes" id="UP000266118">
    <property type="component" value="Chromosome"/>
</dbReference>
<dbReference type="RefSeq" id="WP_119986245.1">
    <property type="nucleotide sequence ID" value="NZ_CP032489.1"/>
</dbReference>
<dbReference type="PROSITE" id="PS51257">
    <property type="entry name" value="PROKAR_LIPOPROTEIN"/>
    <property type="match status" value="1"/>
</dbReference>